<accession>A0A158QXV3</accession>
<comment type="function">
    <text evidence="6">Component of the Mediator complex, a coactivator involved in the regulated transcription of nearly all RNA polymerase II-dependent genes. Mediator functions as a bridge to convey information from gene-specific regulatory proteins to the basal RNA polymerase II transcription machinery. Mediator is recruited to promoters by direct interactions with regulatory proteins and serves as a scaffold for the assembly of a functional preinitiation complex with RNA polymerase II and the general transcription factors.</text>
</comment>
<comment type="similarity">
    <text evidence="2 6">Belongs to the Mediator complex subunit 10 family.</text>
</comment>
<name>A0A158QXV3_NIPBR</name>
<evidence type="ECO:0000256" key="4">
    <source>
        <dbReference type="ARBA" id="ARBA00023163"/>
    </source>
</evidence>
<organism evidence="9">
    <name type="scientific">Nippostrongylus brasiliensis</name>
    <name type="common">Rat hookworm</name>
    <dbReference type="NCBI Taxonomy" id="27835"/>
    <lineage>
        <taxon>Eukaryota</taxon>
        <taxon>Metazoa</taxon>
        <taxon>Ecdysozoa</taxon>
        <taxon>Nematoda</taxon>
        <taxon>Chromadorea</taxon>
        <taxon>Rhabditida</taxon>
        <taxon>Rhabditina</taxon>
        <taxon>Rhabditomorpha</taxon>
        <taxon>Strongyloidea</taxon>
        <taxon>Heligmosomidae</taxon>
        <taxon>Nippostrongylus</taxon>
    </lineage>
</organism>
<proteinExistence type="inferred from homology"/>
<dbReference type="InterPro" id="IPR036249">
    <property type="entry name" value="Thioredoxin-like_sf"/>
</dbReference>
<comment type="subunit">
    <text evidence="6">Component of the Mediator complex.</text>
</comment>
<evidence type="ECO:0000313" key="8">
    <source>
        <dbReference type="Proteomes" id="UP000271162"/>
    </source>
</evidence>
<protein>
    <recommendedName>
        <fullName evidence="6">Mediator of RNA polymerase II transcription subunit 10</fullName>
    </recommendedName>
    <alternativeName>
        <fullName evidence="6">Mediator complex subunit 10</fullName>
    </alternativeName>
</protein>
<sequence length="277" mass="32596">MSSIFPECDQLKQSNLPHPQIISDSGESRFNHLERTLEQFQSLFLKELDQMRSQFMDVKVPLELLDVLDQGKNPQLYTKEVLERTLMKNKEVNGKVETYKKFRAALLTMSIGANPIFRPHNAASAALIKFVPNFVALRLSWTQNSLRSEGMEQFVEEFLPTIRENNPQVKYFLHRTYTECDPFVVGEYTWMRHRKKRVSWRSKHQVLSMVEEMAVGGDYRPGLKRGVNRRLPRGQELWDTETIGHDIFKVMSKWKADEDDLDMPTSEKHPHFVYRKY</sequence>
<reference evidence="9" key="1">
    <citation type="submission" date="2016-04" db="UniProtKB">
        <authorList>
            <consortium name="WormBaseParasite"/>
        </authorList>
    </citation>
    <scope>IDENTIFICATION</scope>
</reference>
<evidence type="ECO:0000256" key="2">
    <source>
        <dbReference type="ARBA" id="ARBA00005389"/>
    </source>
</evidence>
<keyword evidence="4 6" id="KW-0804">Transcription</keyword>
<dbReference type="STRING" id="27835.A0A158QXV3"/>
<evidence type="ECO:0000256" key="3">
    <source>
        <dbReference type="ARBA" id="ARBA00023015"/>
    </source>
</evidence>
<dbReference type="InterPro" id="IPR019145">
    <property type="entry name" value="Mediator_Med10"/>
</dbReference>
<dbReference type="GO" id="GO:0003712">
    <property type="term" value="F:transcription coregulator activity"/>
    <property type="evidence" value="ECO:0007669"/>
    <property type="project" value="InterPro"/>
</dbReference>
<dbReference type="GO" id="GO:0006357">
    <property type="term" value="P:regulation of transcription by RNA polymerase II"/>
    <property type="evidence" value="ECO:0007669"/>
    <property type="project" value="InterPro"/>
</dbReference>
<dbReference type="AlphaFoldDB" id="A0A158QXV3"/>
<dbReference type="SUPFAM" id="SSF52833">
    <property type="entry name" value="Thioredoxin-like"/>
    <property type="match status" value="1"/>
</dbReference>
<dbReference type="GO" id="GO:0016592">
    <property type="term" value="C:mediator complex"/>
    <property type="evidence" value="ECO:0007669"/>
    <property type="project" value="InterPro"/>
</dbReference>
<keyword evidence="8" id="KW-1185">Reference proteome</keyword>
<keyword evidence="6" id="KW-0010">Activator</keyword>
<dbReference type="Proteomes" id="UP000271162">
    <property type="component" value="Unassembled WGS sequence"/>
</dbReference>
<evidence type="ECO:0000256" key="5">
    <source>
        <dbReference type="ARBA" id="ARBA00023242"/>
    </source>
</evidence>
<reference evidence="7 8" key="2">
    <citation type="submission" date="2018-11" db="EMBL/GenBank/DDBJ databases">
        <authorList>
            <consortium name="Pathogen Informatics"/>
        </authorList>
    </citation>
    <scope>NUCLEOTIDE SEQUENCE [LARGE SCALE GENOMIC DNA]</scope>
</reference>
<evidence type="ECO:0000256" key="1">
    <source>
        <dbReference type="ARBA" id="ARBA00004123"/>
    </source>
</evidence>
<keyword evidence="5 6" id="KW-0539">Nucleus</keyword>
<keyword evidence="3 6" id="KW-0805">Transcription regulation</keyword>
<evidence type="ECO:0000313" key="7">
    <source>
        <dbReference type="EMBL" id="VDL71051.1"/>
    </source>
</evidence>
<dbReference type="Gene3D" id="3.40.30.10">
    <property type="entry name" value="Glutaredoxin"/>
    <property type="match status" value="1"/>
</dbReference>
<evidence type="ECO:0000256" key="6">
    <source>
        <dbReference type="RuleBase" id="RU364146"/>
    </source>
</evidence>
<dbReference type="OMA" id="PMSIWAN"/>
<evidence type="ECO:0000313" key="9">
    <source>
        <dbReference type="WBParaSite" id="NBR_0000746101-mRNA-1"/>
    </source>
</evidence>
<dbReference type="WBParaSite" id="NBR_0000746101-mRNA-1">
    <property type="protein sequence ID" value="NBR_0000746101-mRNA-1"/>
    <property type="gene ID" value="NBR_0000746101"/>
</dbReference>
<dbReference type="Pfam" id="PF09748">
    <property type="entry name" value="Med10"/>
    <property type="match status" value="1"/>
</dbReference>
<dbReference type="EMBL" id="UYSL01019891">
    <property type="protein sequence ID" value="VDL71051.1"/>
    <property type="molecule type" value="Genomic_DNA"/>
</dbReference>
<comment type="subcellular location">
    <subcellularLocation>
        <location evidence="1 6">Nucleus</location>
    </subcellularLocation>
</comment>
<gene>
    <name evidence="6" type="primary">MED10</name>
    <name evidence="7" type="ORF">NBR_LOCUS7462</name>
</gene>